<gene>
    <name evidence="7 9" type="primary">recO</name>
    <name evidence="9" type="ORF">CO101_02730</name>
</gene>
<protein>
    <recommendedName>
        <fullName evidence="2 7">DNA repair protein RecO</fullName>
    </recommendedName>
    <alternativeName>
        <fullName evidence="6 7">Recombination protein O</fullName>
    </alternativeName>
</protein>
<sequence length="247" mass="28207">MPNIKTQGIVIAKRDFSEGDRIFWIFTPDKGLIQAFGKGVRKILARLTGYMEIGNVLELGLYKGKTFYTITDVGVIYSYSYLKNDLGKISILYHFCELIKIFIPLDARHSEVFTLLISSLNLLGRQSTILAKIYFELKLINELGYGPELYQCVCGKKLEPGDNYFSFHSGVLCSDSALQDKNAIKISDPVIKLFRWIAIEDAGNLPLDAKIDKKILQEAEKILDLYLEYLAERKLHSFDFMKKVKEL</sequence>
<dbReference type="GO" id="GO:0006310">
    <property type="term" value="P:DNA recombination"/>
    <property type="evidence" value="ECO:0007669"/>
    <property type="project" value="UniProtKB-UniRule"/>
</dbReference>
<evidence type="ECO:0000256" key="1">
    <source>
        <dbReference type="ARBA" id="ARBA00007452"/>
    </source>
</evidence>
<dbReference type="PANTHER" id="PTHR33991:SF1">
    <property type="entry name" value="DNA REPAIR PROTEIN RECO"/>
    <property type="match status" value="1"/>
</dbReference>
<proteinExistence type="inferred from homology"/>
<name>A0A2M8C502_9BACT</name>
<dbReference type="InterPro" id="IPR003717">
    <property type="entry name" value="RecO"/>
</dbReference>
<dbReference type="SUPFAM" id="SSF57863">
    <property type="entry name" value="ArfGap/RecO-like zinc finger"/>
    <property type="match status" value="1"/>
</dbReference>
<keyword evidence="4 7" id="KW-0233">DNA recombination</keyword>
<comment type="function">
    <text evidence="7">Involved in DNA repair and RecF pathway recombination.</text>
</comment>
<dbReference type="GO" id="GO:0006302">
    <property type="term" value="P:double-strand break repair"/>
    <property type="evidence" value="ECO:0007669"/>
    <property type="project" value="TreeGrafter"/>
</dbReference>
<evidence type="ECO:0000256" key="4">
    <source>
        <dbReference type="ARBA" id="ARBA00023172"/>
    </source>
</evidence>
<dbReference type="GO" id="GO:0043590">
    <property type="term" value="C:bacterial nucleoid"/>
    <property type="evidence" value="ECO:0007669"/>
    <property type="project" value="TreeGrafter"/>
</dbReference>
<comment type="caution">
    <text evidence="9">The sequence shown here is derived from an EMBL/GenBank/DDBJ whole genome shotgun (WGS) entry which is preliminary data.</text>
</comment>
<dbReference type="InterPro" id="IPR022572">
    <property type="entry name" value="DNA_rep/recomb_RecO_N"/>
</dbReference>
<dbReference type="EMBL" id="PFTZ01000077">
    <property type="protein sequence ID" value="PJB51202.1"/>
    <property type="molecule type" value="Genomic_DNA"/>
</dbReference>
<dbReference type="InterPro" id="IPR037278">
    <property type="entry name" value="ARFGAP/RecO"/>
</dbReference>
<dbReference type="SUPFAM" id="SSF50249">
    <property type="entry name" value="Nucleic acid-binding proteins"/>
    <property type="match status" value="1"/>
</dbReference>
<dbReference type="Gene3D" id="1.20.1440.120">
    <property type="entry name" value="Recombination protein O, C-terminal domain"/>
    <property type="match status" value="1"/>
</dbReference>
<dbReference type="InterPro" id="IPR012340">
    <property type="entry name" value="NA-bd_OB-fold"/>
</dbReference>
<dbReference type="HAMAP" id="MF_00201">
    <property type="entry name" value="RecO"/>
    <property type="match status" value="1"/>
</dbReference>
<evidence type="ECO:0000259" key="8">
    <source>
        <dbReference type="Pfam" id="PF11967"/>
    </source>
</evidence>
<dbReference type="Pfam" id="PF02565">
    <property type="entry name" value="RecO_C"/>
    <property type="match status" value="1"/>
</dbReference>
<keyword evidence="3 7" id="KW-0227">DNA damage</keyword>
<dbReference type="AlphaFoldDB" id="A0A2M8C502"/>
<organism evidence="9 10">
    <name type="scientific">Candidatus Berkelbacteria bacterium CG_4_9_14_3_um_filter_39_23</name>
    <dbReference type="NCBI Taxonomy" id="1974508"/>
    <lineage>
        <taxon>Bacteria</taxon>
        <taxon>Candidatus Berkelbacteria</taxon>
    </lineage>
</organism>
<reference evidence="10" key="1">
    <citation type="submission" date="2017-09" db="EMBL/GenBank/DDBJ databases">
        <title>Depth-based differentiation of microbial function through sediment-hosted aquifers and enrichment of novel symbionts in the deep terrestrial subsurface.</title>
        <authorList>
            <person name="Probst A.J."/>
            <person name="Ladd B."/>
            <person name="Jarett J.K."/>
            <person name="Geller-Mcgrath D.E."/>
            <person name="Sieber C.M.K."/>
            <person name="Emerson J.B."/>
            <person name="Anantharaman K."/>
            <person name="Thomas B.C."/>
            <person name="Malmstrom R."/>
            <person name="Stieglmeier M."/>
            <person name="Klingl A."/>
            <person name="Woyke T."/>
            <person name="Ryan C.M."/>
            <person name="Banfield J.F."/>
        </authorList>
    </citation>
    <scope>NUCLEOTIDE SEQUENCE [LARGE SCALE GENOMIC DNA]</scope>
</reference>
<feature type="domain" description="DNA replication/recombination mediator RecO N-terminal" evidence="8">
    <location>
        <begin position="1"/>
        <end position="79"/>
    </location>
</feature>
<evidence type="ECO:0000313" key="9">
    <source>
        <dbReference type="EMBL" id="PJB51202.1"/>
    </source>
</evidence>
<dbReference type="NCBIfam" id="TIGR00613">
    <property type="entry name" value="reco"/>
    <property type="match status" value="1"/>
</dbReference>
<dbReference type="Gene3D" id="2.40.50.140">
    <property type="entry name" value="Nucleic acid-binding proteins"/>
    <property type="match status" value="1"/>
</dbReference>
<evidence type="ECO:0000256" key="5">
    <source>
        <dbReference type="ARBA" id="ARBA00023204"/>
    </source>
</evidence>
<accession>A0A2M8C502</accession>
<evidence type="ECO:0000256" key="2">
    <source>
        <dbReference type="ARBA" id="ARBA00021310"/>
    </source>
</evidence>
<keyword evidence="5 7" id="KW-0234">DNA repair</keyword>
<dbReference type="PANTHER" id="PTHR33991">
    <property type="entry name" value="DNA REPAIR PROTEIN RECO"/>
    <property type="match status" value="1"/>
</dbReference>
<dbReference type="Pfam" id="PF11967">
    <property type="entry name" value="RecO_N"/>
    <property type="match status" value="1"/>
</dbReference>
<comment type="similarity">
    <text evidence="1 7">Belongs to the RecO family.</text>
</comment>
<evidence type="ECO:0000256" key="7">
    <source>
        <dbReference type="HAMAP-Rule" id="MF_00201"/>
    </source>
</evidence>
<evidence type="ECO:0000256" key="6">
    <source>
        <dbReference type="ARBA" id="ARBA00033409"/>
    </source>
</evidence>
<evidence type="ECO:0000313" key="10">
    <source>
        <dbReference type="Proteomes" id="UP000229421"/>
    </source>
</evidence>
<evidence type="ECO:0000256" key="3">
    <source>
        <dbReference type="ARBA" id="ARBA00022763"/>
    </source>
</evidence>
<dbReference type="InterPro" id="IPR042242">
    <property type="entry name" value="RecO_C"/>
</dbReference>
<dbReference type="Proteomes" id="UP000229421">
    <property type="component" value="Unassembled WGS sequence"/>
</dbReference>